<accession>A0A3Q2PFD3</accession>
<evidence type="ECO:0000313" key="5">
    <source>
        <dbReference type="Proteomes" id="UP000265000"/>
    </source>
</evidence>
<dbReference type="InterPro" id="IPR024079">
    <property type="entry name" value="MetalloPept_cat_dom_sf"/>
</dbReference>
<evidence type="ECO:0000256" key="2">
    <source>
        <dbReference type="RuleBase" id="RU361183"/>
    </source>
</evidence>
<dbReference type="GO" id="GO:0006508">
    <property type="term" value="P:proteolysis"/>
    <property type="evidence" value="ECO:0007669"/>
    <property type="project" value="UniProtKB-KW"/>
</dbReference>
<keyword evidence="1 2" id="KW-0378">Hydrolase</keyword>
<dbReference type="Proteomes" id="UP000265000">
    <property type="component" value="Unplaced"/>
</dbReference>
<comment type="cofactor">
    <cofactor evidence="1 2">
        <name>Zn(2+)</name>
        <dbReference type="ChEBI" id="CHEBI:29105"/>
    </cofactor>
    <text evidence="1 2">Binds 1 zinc ion per subunit.</text>
</comment>
<dbReference type="PANTHER" id="PTHR10127">
    <property type="entry name" value="DISCOIDIN, CUB, EGF, LAMININ , AND ZINC METALLOPROTEASE DOMAIN CONTAINING"/>
    <property type="match status" value="1"/>
</dbReference>
<keyword evidence="1 2" id="KW-0479">Metal-binding</keyword>
<feature type="binding site" evidence="1">
    <location>
        <position position="128"/>
    </location>
    <ligand>
        <name>Zn(2+)</name>
        <dbReference type="ChEBI" id="CHEBI:29105"/>
        <note>catalytic</note>
    </ligand>
</feature>
<dbReference type="InterPro" id="IPR001506">
    <property type="entry name" value="Peptidase_M12A"/>
</dbReference>
<evidence type="ECO:0000313" key="4">
    <source>
        <dbReference type="Ensembl" id="ENSFHEP00000010860.1"/>
    </source>
</evidence>
<dbReference type="PANTHER" id="PTHR10127:SF870">
    <property type="entry name" value="METALLOENDOPEPTIDASE"/>
    <property type="match status" value="1"/>
</dbReference>
<dbReference type="Gene3D" id="3.40.390.10">
    <property type="entry name" value="Collagenase (Catalytic Domain)"/>
    <property type="match status" value="1"/>
</dbReference>
<dbReference type="AlphaFoldDB" id="A0A3Q2PFD3"/>
<keyword evidence="5" id="KW-1185">Reference proteome</keyword>
<feature type="domain" description="Peptidase M12A" evidence="3">
    <location>
        <begin position="43"/>
        <end position="226"/>
    </location>
</feature>
<keyword evidence="1 2" id="KW-0482">Metalloprotease</keyword>
<feature type="binding site" evidence="1">
    <location>
        <position position="132"/>
    </location>
    <ligand>
        <name>Zn(2+)</name>
        <dbReference type="ChEBI" id="CHEBI:29105"/>
        <note>catalytic</note>
    </ligand>
</feature>
<dbReference type="InterPro" id="IPR006026">
    <property type="entry name" value="Peptidase_Metallo"/>
</dbReference>
<sequence length="231" mass="26177">MKMFSSVPLVNVSTLQNVTHLPETLEGNNSFYTCMSALQKDRNAVGQSWTTTDLPYVISPQINHRTDDIMAAMAMVSEHTCITFHKRNSESNYVLFKIGNGCASHVGFIGGEQHVYVAPSCSVGNIAHEILHTLGFQHEHTRLDRDKFIDIIQSNIIPGNKNFKKLAGQTFDIPYDYTSIMHYGRCFFSSNGEPTIIPKKNVKDMGQRDRLMETDIKKIKLLYNCGKYQYT</sequence>
<dbReference type="GO" id="GO:0004222">
    <property type="term" value="F:metalloendopeptidase activity"/>
    <property type="evidence" value="ECO:0007669"/>
    <property type="project" value="UniProtKB-UniRule"/>
</dbReference>
<dbReference type="CDD" id="cd04280">
    <property type="entry name" value="ZnMc_astacin_like"/>
    <property type="match status" value="1"/>
</dbReference>
<evidence type="ECO:0000259" key="3">
    <source>
        <dbReference type="PROSITE" id="PS51864"/>
    </source>
</evidence>
<reference evidence="4" key="1">
    <citation type="submission" date="2025-08" db="UniProtKB">
        <authorList>
            <consortium name="Ensembl"/>
        </authorList>
    </citation>
    <scope>IDENTIFICATION</scope>
</reference>
<name>A0A3Q2PFD3_FUNHE</name>
<evidence type="ECO:0000256" key="1">
    <source>
        <dbReference type="PROSITE-ProRule" id="PRU01211"/>
    </source>
</evidence>
<dbReference type="Pfam" id="PF01400">
    <property type="entry name" value="Astacin"/>
    <property type="match status" value="1"/>
</dbReference>
<dbReference type="InterPro" id="IPR034035">
    <property type="entry name" value="Astacin-like_dom"/>
</dbReference>
<protein>
    <recommendedName>
        <fullName evidence="2">Metalloendopeptidase</fullName>
        <ecNumber evidence="2">3.4.24.-</ecNumber>
    </recommendedName>
</protein>
<dbReference type="Ensembl" id="ENSFHET00000017694.1">
    <property type="protein sequence ID" value="ENSFHEP00000010860.1"/>
    <property type="gene ID" value="ENSFHEG00000012242.1"/>
</dbReference>
<dbReference type="GeneTree" id="ENSGT00940000154856"/>
<feature type="binding site" evidence="1">
    <location>
        <position position="138"/>
    </location>
    <ligand>
        <name>Zn(2+)</name>
        <dbReference type="ChEBI" id="CHEBI:29105"/>
        <note>catalytic</note>
    </ligand>
</feature>
<dbReference type="EC" id="3.4.24.-" evidence="2"/>
<dbReference type="PROSITE" id="PS51864">
    <property type="entry name" value="ASTACIN"/>
    <property type="match status" value="1"/>
</dbReference>
<organism evidence="4 5">
    <name type="scientific">Fundulus heteroclitus</name>
    <name type="common">Killifish</name>
    <name type="synonym">Mummichog</name>
    <dbReference type="NCBI Taxonomy" id="8078"/>
    <lineage>
        <taxon>Eukaryota</taxon>
        <taxon>Metazoa</taxon>
        <taxon>Chordata</taxon>
        <taxon>Craniata</taxon>
        <taxon>Vertebrata</taxon>
        <taxon>Euteleostomi</taxon>
        <taxon>Actinopterygii</taxon>
        <taxon>Neopterygii</taxon>
        <taxon>Teleostei</taxon>
        <taxon>Neoteleostei</taxon>
        <taxon>Acanthomorphata</taxon>
        <taxon>Ovalentaria</taxon>
        <taxon>Atherinomorphae</taxon>
        <taxon>Cyprinodontiformes</taxon>
        <taxon>Fundulidae</taxon>
        <taxon>Fundulus</taxon>
    </lineage>
</organism>
<keyword evidence="1 2" id="KW-0645">Protease</keyword>
<dbReference type="GO" id="GO:0008270">
    <property type="term" value="F:zinc ion binding"/>
    <property type="evidence" value="ECO:0007669"/>
    <property type="project" value="UniProtKB-UniRule"/>
</dbReference>
<reference evidence="4" key="2">
    <citation type="submission" date="2025-09" db="UniProtKB">
        <authorList>
            <consortium name="Ensembl"/>
        </authorList>
    </citation>
    <scope>IDENTIFICATION</scope>
</reference>
<comment type="caution">
    <text evidence="1">Lacks conserved residue(s) required for the propagation of feature annotation.</text>
</comment>
<dbReference type="PRINTS" id="PR00480">
    <property type="entry name" value="ASTACIN"/>
</dbReference>
<proteinExistence type="predicted"/>
<keyword evidence="1 2" id="KW-0862">Zinc</keyword>
<feature type="active site" evidence="1">
    <location>
        <position position="129"/>
    </location>
</feature>
<dbReference type="SUPFAM" id="SSF55486">
    <property type="entry name" value="Metalloproteases ('zincins'), catalytic domain"/>
    <property type="match status" value="1"/>
</dbReference>
<dbReference type="SMART" id="SM00235">
    <property type="entry name" value="ZnMc"/>
    <property type="match status" value="1"/>
</dbReference>